<keyword evidence="1" id="KW-0175">Coiled coil</keyword>
<organism evidence="3 4">
    <name type="scientific">Tritrichomonas musculus</name>
    <dbReference type="NCBI Taxonomy" id="1915356"/>
    <lineage>
        <taxon>Eukaryota</taxon>
        <taxon>Metamonada</taxon>
        <taxon>Parabasalia</taxon>
        <taxon>Tritrichomonadida</taxon>
        <taxon>Tritrichomonadidae</taxon>
        <taxon>Tritrichomonas</taxon>
    </lineage>
</organism>
<evidence type="ECO:0000256" key="1">
    <source>
        <dbReference type="SAM" id="Coils"/>
    </source>
</evidence>
<feature type="compositionally biased region" description="Low complexity" evidence="2">
    <location>
        <begin position="852"/>
        <end position="869"/>
    </location>
</feature>
<feature type="region of interest" description="Disordered" evidence="2">
    <location>
        <begin position="498"/>
        <end position="535"/>
    </location>
</feature>
<feature type="region of interest" description="Disordered" evidence="2">
    <location>
        <begin position="842"/>
        <end position="893"/>
    </location>
</feature>
<name>A0ABR2K0T2_9EUKA</name>
<feature type="coiled-coil region" evidence="1">
    <location>
        <begin position="1109"/>
        <end position="1181"/>
    </location>
</feature>
<evidence type="ECO:0000256" key="2">
    <source>
        <dbReference type="SAM" id="MobiDB-lite"/>
    </source>
</evidence>
<feature type="region of interest" description="Disordered" evidence="2">
    <location>
        <begin position="323"/>
        <end position="369"/>
    </location>
</feature>
<reference evidence="3 4" key="1">
    <citation type="submission" date="2024-04" db="EMBL/GenBank/DDBJ databases">
        <title>Tritrichomonas musculus Genome.</title>
        <authorList>
            <person name="Alves-Ferreira E."/>
            <person name="Grigg M."/>
            <person name="Lorenzi H."/>
            <person name="Galac M."/>
        </authorList>
    </citation>
    <scope>NUCLEOTIDE SEQUENCE [LARGE SCALE GENOMIC DNA]</scope>
    <source>
        <strain evidence="3 4">EAF2021</strain>
    </source>
</reference>
<feature type="coiled-coil region" evidence="1">
    <location>
        <begin position="114"/>
        <end position="203"/>
    </location>
</feature>
<feature type="compositionally biased region" description="Acidic residues" evidence="2">
    <location>
        <begin position="357"/>
        <end position="369"/>
    </location>
</feature>
<feature type="coiled-coil region" evidence="1">
    <location>
        <begin position="3"/>
        <end position="44"/>
    </location>
</feature>
<evidence type="ECO:0000313" key="3">
    <source>
        <dbReference type="EMBL" id="KAK8884562.1"/>
    </source>
</evidence>
<feature type="compositionally biased region" description="Basic and acidic residues" evidence="2">
    <location>
        <begin position="874"/>
        <end position="883"/>
    </location>
</feature>
<evidence type="ECO:0008006" key="5">
    <source>
        <dbReference type="Google" id="ProtNLM"/>
    </source>
</evidence>
<proteinExistence type="predicted"/>
<evidence type="ECO:0000313" key="4">
    <source>
        <dbReference type="Proteomes" id="UP001470230"/>
    </source>
</evidence>
<feature type="coiled-coil region" evidence="1">
    <location>
        <begin position="924"/>
        <end position="951"/>
    </location>
</feature>
<dbReference type="SUPFAM" id="SSF57997">
    <property type="entry name" value="Tropomyosin"/>
    <property type="match status" value="1"/>
</dbReference>
<feature type="compositionally biased region" description="Basic and acidic residues" evidence="2">
    <location>
        <begin position="511"/>
        <end position="529"/>
    </location>
</feature>
<feature type="region of interest" description="Disordered" evidence="2">
    <location>
        <begin position="406"/>
        <end position="454"/>
    </location>
</feature>
<feature type="coiled-coil region" evidence="1">
    <location>
        <begin position="227"/>
        <end position="288"/>
    </location>
</feature>
<feature type="coiled-coil region" evidence="1">
    <location>
        <begin position="628"/>
        <end position="764"/>
    </location>
</feature>
<dbReference type="Proteomes" id="UP001470230">
    <property type="component" value="Unassembled WGS sequence"/>
</dbReference>
<dbReference type="Gene3D" id="1.20.120.330">
    <property type="entry name" value="Nucleotidyltransferases domain 2"/>
    <property type="match status" value="1"/>
</dbReference>
<accession>A0ABR2K0T2</accession>
<sequence length="1183" mass="136235">MSNEGLQSIIDSLKQELEDKTRQLDEANDRAAKLQNQLKSDVEETSSKEIKFAEVWKENQILRRVIAKETEEVHSVYEKCVTVIQKYQELEAQYKEVLSILLNSEPATASQGFISKLQKENEEQKAALDTLTNKFNNKKSKYHTLKGQYKQVKEELENLKSSDPELNDKAKLLEEIAQLKQELATKDQKVNQLTNEVSDLKTKLEIGKYGVEDEAPQFVNDFIKKPAEELEDKYEADKKERNLQIQESSNNKPINITEAISQAKTPCENSLLLRIAELESQLKALQDKTGYELVQNEAGKPWEIVRKSGRERGINLINVQNREEEDEVDPLDLPSVDVSVIQSPKPEERPNLASRSEDEDLNEEENELDSEYEALLAKEDVANKELITKLMEEVRKLRRELKKDKQERRELVESLKQSGSILSAPHSPKGQPQIRNYQPNDVDRDPNEIQEETQPQVFTRKVPQIATLQEEEQQHEIATLQEEQPKVIARDAPILVEEEEEHEVSLQSEPHSNHNSDHNSDHNNAHHDDLEGEEEDIKEAQKLASLINQPPAEDLEEANTRINLLEDEIKKLIEKINNLQFQETQSSMNASNLNASENPITHDFQAALKRISKLQKKLDDHSKPPENMQHFEEEIQRLRTELDESSRHAKELQDLLDSYSQTTNNGVIEVVKENQNMKKTIERKDKEIEDATRKGADILTKYNEQQNTIKTLINELKAAKAKINELSKANSEFSAQVEQLQQDLDQADADAESCKDDLAKLDEITGKYFIAQTELDTTKIKLDKSTALLKTKGGSRAIYALEVYDHIVDYQQEIGAQKELINNIEKILGLEQDSLLNLADKEGQPKPIVDDNNSTLNNSSSQQQQQQNQNEEEEKNHNNKEEEQQNEQLNDEERKQRNYLLVKKVLTGSKQPIEPTQLLLFESDNNFFNECDKLNEEYQKLAKETERMRTILSHVEEELHLEPGHLSNRQIDDDLIDSENENIRKLPNGWLNQLVSDNNDGNGLFVQSRAIHLTPEEEEEKLEKEREFERMSAETCNHQSKITELEESCELLRKQITKLNNQISIIETGRLAAIQSNSVLLDKCADLTRRINQLTSLKDNNNKAGHSIMEDFENDYLLAKQKVEESEVKMDKLRRELSKAKSQLQLAEDDKKQINELTQRVHELSKERTELQRKVAELEILNA</sequence>
<gene>
    <name evidence="3" type="ORF">M9Y10_043676</name>
</gene>
<comment type="caution">
    <text evidence="3">The sequence shown here is derived from an EMBL/GenBank/DDBJ whole genome shotgun (WGS) entry which is preliminary data.</text>
</comment>
<keyword evidence="4" id="KW-1185">Reference proteome</keyword>
<protein>
    <recommendedName>
        <fullName evidence="5">Viral A-type inclusion protein</fullName>
    </recommendedName>
</protein>
<dbReference type="EMBL" id="JAPFFF010000008">
    <property type="protein sequence ID" value="KAK8884562.1"/>
    <property type="molecule type" value="Genomic_DNA"/>
</dbReference>